<feature type="transmembrane region" description="Helical" evidence="5">
    <location>
        <begin position="64"/>
        <end position="89"/>
    </location>
</feature>
<dbReference type="PANTHER" id="PTHR36926:SF1">
    <property type="entry name" value="COLICIN V PRODUCTION PROTEIN"/>
    <property type="match status" value="1"/>
</dbReference>
<sequence length="162" mass="17318">MTLFDYIVILIMVCSVIISLMRGLVKEILSLTSWVIAFVVANAYSDALAQLLPSVVPGQIVRLIVAFVALFIAVRLLMALVSLAVDAVIKASGLSLADRGLGGLFGFARGCLFVIAAVMVCGMTSLPQQAFWKNAMFSPLAETAAQTVMPWLPPSISSHVQF</sequence>
<comment type="subcellular location">
    <subcellularLocation>
        <location evidence="1">Membrane</location>
        <topology evidence="1">Multi-pass membrane protein</topology>
    </subcellularLocation>
</comment>
<evidence type="ECO:0000256" key="1">
    <source>
        <dbReference type="ARBA" id="ARBA00004141"/>
    </source>
</evidence>
<dbReference type="PANTHER" id="PTHR36926">
    <property type="entry name" value="COLICIN V PRODUCTION PROTEIN"/>
    <property type="match status" value="1"/>
</dbReference>
<feature type="transmembrane region" description="Helical" evidence="5">
    <location>
        <begin position="6"/>
        <end position="24"/>
    </location>
</feature>
<dbReference type="RefSeq" id="WP_212689366.1">
    <property type="nucleotide sequence ID" value="NZ_CAXBSD010000224.1"/>
</dbReference>
<evidence type="ECO:0000256" key="5">
    <source>
        <dbReference type="SAM" id="Phobius"/>
    </source>
</evidence>
<keyword evidence="4 5" id="KW-0472">Membrane</keyword>
<dbReference type="InterPro" id="IPR052719">
    <property type="entry name" value="CvpA-like"/>
</dbReference>
<reference evidence="6" key="1">
    <citation type="submission" date="2021-04" db="EMBL/GenBank/DDBJ databases">
        <title>novel species isolated from subtropical streams in China.</title>
        <authorList>
            <person name="Lu H."/>
        </authorList>
    </citation>
    <scope>NUCLEOTIDE SEQUENCE</scope>
    <source>
        <strain evidence="6">LFS511W</strain>
    </source>
</reference>
<evidence type="ECO:0000256" key="2">
    <source>
        <dbReference type="ARBA" id="ARBA00022692"/>
    </source>
</evidence>
<dbReference type="Pfam" id="PF02674">
    <property type="entry name" value="Colicin_V"/>
    <property type="match status" value="1"/>
</dbReference>
<dbReference type="EMBL" id="JAGSPN010000018">
    <property type="protein sequence ID" value="MBR7784100.1"/>
    <property type="molecule type" value="Genomic_DNA"/>
</dbReference>
<keyword evidence="7" id="KW-1185">Reference proteome</keyword>
<dbReference type="Proteomes" id="UP000680067">
    <property type="component" value="Unassembled WGS sequence"/>
</dbReference>
<dbReference type="GO" id="GO:0009403">
    <property type="term" value="P:toxin biosynthetic process"/>
    <property type="evidence" value="ECO:0007669"/>
    <property type="project" value="InterPro"/>
</dbReference>
<dbReference type="AlphaFoldDB" id="A0A941DQI6"/>
<comment type="caution">
    <text evidence="6">The sequence shown here is derived from an EMBL/GenBank/DDBJ whole genome shotgun (WGS) entry which is preliminary data.</text>
</comment>
<dbReference type="InterPro" id="IPR003825">
    <property type="entry name" value="Colicin-V_CvpA"/>
</dbReference>
<evidence type="ECO:0000256" key="4">
    <source>
        <dbReference type="ARBA" id="ARBA00023136"/>
    </source>
</evidence>
<dbReference type="GO" id="GO:0016020">
    <property type="term" value="C:membrane"/>
    <property type="evidence" value="ECO:0007669"/>
    <property type="project" value="UniProtKB-SubCell"/>
</dbReference>
<feature type="transmembrane region" description="Helical" evidence="5">
    <location>
        <begin position="31"/>
        <end position="52"/>
    </location>
</feature>
<keyword evidence="3 5" id="KW-1133">Transmembrane helix</keyword>
<evidence type="ECO:0000313" key="7">
    <source>
        <dbReference type="Proteomes" id="UP000680067"/>
    </source>
</evidence>
<organism evidence="6 7">
    <name type="scientific">Undibacterium luofuense</name>
    <dbReference type="NCBI Taxonomy" id="2828733"/>
    <lineage>
        <taxon>Bacteria</taxon>
        <taxon>Pseudomonadati</taxon>
        <taxon>Pseudomonadota</taxon>
        <taxon>Betaproteobacteria</taxon>
        <taxon>Burkholderiales</taxon>
        <taxon>Oxalobacteraceae</taxon>
        <taxon>Undibacterium</taxon>
    </lineage>
</organism>
<evidence type="ECO:0000256" key="3">
    <source>
        <dbReference type="ARBA" id="ARBA00022989"/>
    </source>
</evidence>
<protein>
    <submittedName>
        <fullName evidence="6">CvpA family protein</fullName>
    </submittedName>
</protein>
<accession>A0A941DQI6</accession>
<feature type="transmembrane region" description="Helical" evidence="5">
    <location>
        <begin position="101"/>
        <end position="126"/>
    </location>
</feature>
<proteinExistence type="predicted"/>
<name>A0A941DQI6_9BURK</name>
<gene>
    <name evidence="6" type="ORF">KDM89_18285</name>
</gene>
<evidence type="ECO:0000313" key="6">
    <source>
        <dbReference type="EMBL" id="MBR7784100.1"/>
    </source>
</evidence>
<keyword evidence="2 5" id="KW-0812">Transmembrane</keyword>